<dbReference type="Pfam" id="PF13349">
    <property type="entry name" value="DUF4097"/>
    <property type="match status" value="1"/>
</dbReference>
<reference evidence="3" key="1">
    <citation type="submission" date="2015-03" db="EMBL/GenBank/DDBJ databases">
        <authorList>
            <person name="Nijsse Bart"/>
        </authorList>
    </citation>
    <scope>NUCLEOTIDE SEQUENCE [LARGE SCALE GENOMIC DNA]</scope>
</reference>
<dbReference type="RefSeq" id="WP_021169524.1">
    <property type="nucleotide sequence ID" value="NZ_CTRP01000003.1"/>
</dbReference>
<proteinExistence type="predicted"/>
<gene>
    <name evidence="2" type="ORF">SpAn4DRAFT_1782</name>
</gene>
<protein>
    <recommendedName>
        <fullName evidence="1">DUF4097 domain-containing protein</fullName>
    </recommendedName>
</protein>
<feature type="domain" description="DUF4097" evidence="1">
    <location>
        <begin position="56"/>
        <end position="287"/>
    </location>
</feature>
<evidence type="ECO:0000313" key="2">
    <source>
        <dbReference type="EMBL" id="CQR70804.1"/>
    </source>
</evidence>
<accession>A0A0U1KVU6</accession>
<dbReference type="Proteomes" id="UP000049855">
    <property type="component" value="Unassembled WGS sequence"/>
</dbReference>
<keyword evidence="3" id="KW-1185">Reference proteome</keyword>
<dbReference type="InterPro" id="IPR025164">
    <property type="entry name" value="Toastrack_DUF4097"/>
</dbReference>
<evidence type="ECO:0000259" key="1">
    <source>
        <dbReference type="Pfam" id="PF13349"/>
    </source>
</evidence>
<dbReference type="Gene3D" id="2.160.20.120">
    <property type="match status" value="1"/>
</dbReference>
<sequence>MDRVLKKISIIAAVVLMIGLSGNAALFMFGQRNGTYMAAGQTRISDTYMVKSSAAKNLEIAISSGDVRVLRSDVAYPTIRISGWSPAGNLQTEDLVQEEMRGDILYLKIGNQKKWLDSLLFPFWGKGPKISFELLLPPQEYDALTLHLSSGSLVIDSLGTGLLKVTMSSGRLEMGNCKADEISVIASSGHVELKNTTGKLTVESSSGHVEVSLNELVNDAVFQSESGYLAIHVGAVSTPFRVEAMALSGKVDVDLPKAGYQVHGTNSFQGHSGQGDGPLVKVAVSSGHARIW</sequence>
<organism evidence="2 3">
    <name type="scientific">Sporomusa ovata</name>
    <dbReference type="NCBI Taxonomy" id="2378"/>
    <lineage>
        <taxon>Bacteria</taxon>
        <taxon>Bacillati</taxon>
        <taxon>Bacillota</taxon>
        <taxon>Negativicutes</taxon>
        <taxon>Selenomonadales</taxon>
        <taxon>Sporomusaceae</taxon>
        <taxon>Sporomusa</taxon>
    </lineage>
</organism>
<evidence type="ECO:0000313" key="3">
    <source>
        <dbReference type="Proteomes" id="UP000049855"/>
    </source>
</evidence>
<dbReference type="EMBL" id="CTRP01000003">
    <property type="protein sequence ID" value="CQR70804.1"/>
    <property type="molecule type" value="Genomic_DNA"/>
</dbReference>
<name>A0A0U1KVU6_9FIRM</name>
<dbReference type="AlphaFoldDB" id="A0A0U1KVU6"/>